<dbReference type="AlphaFoldDB" id="A0A1M6EL65"/>
<keyword evidence="1 6" id="KW-0813">Transport</keyword>
<evidence type="ECO:0000256" key="6">
    <source>
        <dbReference type="RuleBase" id="RU368020"/>
    </source>
</evidence>
<dbReference type="PANTHER" id="PTHR36923">
    <property type="entry name" value="FERREDOXIN"/>
    <property type="match status" value="1"/>
</dbReference>
<dbReference type="InterPro" id="IPR051269">
    <property type="entry name" value="Fe-S_cluster_ET"/>
</dbReference>
<protein>
    <recommendedName>
        <fullName evidence="6">Ferredoxin</fullName>
    </recommendedName>
</protein>
<dbReference type="Gene3D" id="3.30.70.20">
    <property type="match status" value="1"/>
</dbReference>
<dbReference type="RefSeq" id="WP_073167220.1">
    <property type="nucleotide sequence ID" value="NZ_FQZE01000007.1"/>
</dbReference>
<dbReference type="Pfam" id="PF13370">
    <property type="entry name" value="Fer4_13"/>
    <property type="match status" value="1"/>
</dbReference>
<proteinExistence type="predicted"/>
<keyword evidence="5 6" id="KW-0411">Iron-sulfur</keyword>
<dbReference type="InterPro" id="IPR017896">
    <property type="entry name" value="4Fe4S_Fe-S-bd"/>
</dbReference>
<evidence type="ECO:0000256" key="5">
    <source>
        <dbReference type="ARBA" id="ARBA00023014"/>
    </source>
</evidence>
<evidence type="ECO:0000256" key="4">
    <source>
        <dbReference type="ARBA" id="ARBA00023004"/>
    </source>
</evidence>
<sequence length="66" mass="7320">MAIKKVWIEEGCIADGICNDICPEVFDLDDNGEAFVKDDADLAGNEEGIKEAAEQCPVEIIRYEEE</sequence>
<dbReference type="OrthoDB" id="9803319at2"/>
<keyword evidence="2 6" id="KW-0479">Metal-binding</keyword>
<comment type="function">
    <text evidence="6">Ferredoxins are iron-sulfur proteins that transfer electrons in a wide variety of metabolic reactions.</text>
</comment>
<keyword evidence="9" id="KW-1185">Reference proteome</keyword>
<dbReference type="PANTHER" id="PTHR36923:SF3">
    <property type="entry name" value="FERREDOXIN"/>
    <property type="match status" value="1"/>
</dbReference>
<evidence type="ECO:0000256" key="2">
    <source>
        <dbReference type="ARBA" id="ARBA00022723"/>
    </source>
</evidence>
<dbReference type="Proteomes" id="UP000184050">
    <property type="component" value="Unassembled WGS sequence"/>
</dbReference>
<dbReference type="GO" id="GO:0051536">
    <property type="term" value="F:iron-sulfur cluster binding"/>
    <property type="evidence" value="ECO:0007669"/>
    <property type="project" value="UniProtKB-KW"/>
</dbReference>
<dbReference type="InterPro" id="IPR001080">
    <property type="entry name" value="3Fe4S_ferredoxin"/>
</dbReference>
<keyword evidence="4 6" id="KW-0408">Iron</keyword>
<dbReference type="GO" id="GO:0009055">
    <property type="term" value="F:electron transfer activity"/>
    <property type="evidence" value="ECO:0007669"/>
    <property type="project" value="UniProtKB-UniRule"/>
</dbReference>
<keyword evidence="3 6" id="KW-0249">Electron transport</keyword>
<dbReference type="PRINTS" id="PR00352">
    <property type="entry name" value="3FE4SFRDOXIN"/>
</dbReference>
<dbReference type="STRING" id="1168035.SAMN05444280_10737"/>
<dbReference type="GO" id="GO:0005506">
    <property type="term" value="F:iron ion binding"/>
    <property type="evidence" value="ECO:0007669"/>
    <property type="project" value="UniProtKB-UniRule"/>
</dbReference>
<dbReference type="SUPFAM" id="SSF54862">
    <property type="entry name" value="4Fe-4S ferredoxins"/>
    <property type="match status" value="1"/>
</dbReference>
<evidence type="ECO:0000313" key="9">
    <source>
        <dbReference type="Proteomes" id="UP000184050"/>
    </source>
</evidence>
<reference evidence="8 9" key="1">
    <citation type="submission" date="2016-11" db="EMBL/GenBank/DDBJ databases">
        <authorList>
            <person name="Jaros S."/>
            <person name="Januszkiewicz K."/>
            <person name="Wedrychowicz H."/>
        </authorList>
    </citation>
    <scope>NUCLEOTIDE SEQUENCE [LARGE SCALE GENOMIC DNA]</scope>
    <source>
        <strain evidence="8 9">DSM 27063</strain>
    </source>
</reference>
<feature type="domain" description="4Fe-4S ferredoxin-type" evidence="7">
    <location>
        <begin position="4"/>
        <end position="31"/>
    </location>
</feature>
<evidence type="ECO:0000256" key="3">
    <source>
        <dbReference type="ARBA" id="ARBA00022982"/>
    </source>
</evidence>
<organism evidence="8 9">
    <name type="scientific">Tangfeifania diversioriginum</name>
    <dbReference type="NCBI Taxonomy" id="1168035"/>
    <lineage>
        <taxon>Bacteria</taxon>
        <taxon>Pseudomonadati</taxon>
        <taxon>Bacteroidota</taxon>
        <taxon>Bacteroidia</taxon>
        <taxon>Marinilabiliales</taxon>
        <taxon>Prolixibacteraceae</taxon>
        <taxon>Tangfeifania</taxon>
    </lineage>
</organism>
<name>A0A1M6EL65_9BACT</name>
<dbReference type="PROSITE" id="PS51379">
    <property type="entry name" value="4FE4S_FER_2"/>
    <property type="match status" value="1"/>
</dbReference>
<accession>A0A1M6EL65</accession>
<evidence type="ECO:0000259" key="7">
    <source>
        <dbReference type="PROSITE" id="PS51379"/>
    </source>
</evidence>
<evidence type="ECO:0000313" key="8">
    <source>
        <dbReference type="EMBL" id="SHI86275.1"/>
    </source>
</evidence>
<dbReference type="EMBL" id="FQZE01000007">
    <property type="protein sequence ID" value="SHI86275.1"/>
    <property type="molecule type" value="Genomic_DNA"/>
</dbReference>
<gene>
    <name evidence="8" type="ORF">SAMN05444280_10737</name>
</gene>
<evidence type="ECO:0000256" key="1">
    <source>
        <dbReference type="ARBA" id="ARBA00022448"/>
    </source>
</evidence>